<dbReference type="InterPro" id="IPR006311">
    <property type="entry name" value="TAT_signal"/>
</dbReference>
<dbReference type="EMBL" id="CP078145">
    <property type="protein sequence ID" value="QXN94404.1"/>
    <property type="molecule type" value="Genomic_DNA"/>
</dbReference>
<evidence type="ECO:0008006" key="4">
    <source>
        <dbReference type="Google" id="ProtNLM"/>
    </source>
</evidence>
<accession>A0ABX8RXL5</accession>
<protein>
    <recommendedName>
        <fullName evidence="4">Twin-arginine translocation signal domain-containing protein</fullName>
    </recommendedName>
</protein>
<evidence type="ECO:0000256" key="1">
    <source>
        <dbReference type="SAM" id="MobiDB-lite"/>
    </source>
</evidence>
<keyword evidence="3" id="KW-1185">Reference proteome</keyword>
<dbReference type="PROSITE" id="PS51318">
    <property type="entry name" value="TAT"/>
    <property type="match status" value="1"/>
</dbReference>
<proteinExistence type="predicted"/>
<gene>
    <name evidence="2" type="ORF">KV110_15895</name>
</gene>
<evidence type="ECO:0000313" key="3">
    <source>
        <dbReference type="Proteomes" id="UP000694257"/>
    </source>
</evidence>
<reference evidence="2 3" key="1">
    <citation type="submission" date="2021-07" db="EMBL/GenBank/DDBJ databases">
        <title>Whole Genome Sequence of Nocardia Iowensis.</title>
        <authorList>
            <person name="Lamm A."/>
            <person name="Collins-Fairclough A.M."/>
            <person name="Bunk B."/>
            <person name="Sproer C."/>
        </authorList>
    </citation>
    <scope>NUCLEOTIDE SEQUENCE [LARGE SCALE GENOMIC DNA]</scope>
    <source>
        <strain evidence="2 3">NRRL 5646</strain>
    </source>
</reference>
<feature type="region of interest" description="Disordered" evidence="1">
    <location>
        <begin position="162"/>
        <end position="238"/>
    </location>
</feature>
<evidence type="ECO:0000313" key="2">
    <source>
        <dbReference type="EMBL" id="QXN94404.1"/>
    </source>
</evidence>
<sequence>MTFSIGRRSFLGHAGTALGLGVFAATGRAGAQPGDPGTLPAIGRTINLDLNGFGGTLIVDQPPPLPTLDFIGSRVVEVRKGGTDFVHLQTLNFTVEAAHPMFGKITARLPDIDTSQDSVLKLGPDGLVETWLQSMDVTFQRCGDCEGPFTFSTLEPARWTARLSQFPPPPQSTNPDGSPTGGTLYRLAEPIRLGLPGASDNTPDSPPVPDSPNEHQTSGACESCALASPLPGQSTTTGTEYARIQNLDFNQGHVPN</sequence>
<dbReference type="Proteomes" id="UP000694257">
    <property type="component" value="Chromosome"/>
</dbReference>
<dbReference type="RefSeq" id="WP_218476938.1">
    <property type="nucleotide sequence ID" value="NZ_BAABJN010000015.1"/>
</dbReference>
<name>A0ABX8RXL5_NOCIO</name>
<organism evidence="2 3">
    <name type="scientific">Nocardia iowensis</name>
    <dbReference type="NCBI Taxonomy" id="204891"/>
    <lineage>
        <taxon>Bacteria</taxon>
        <taxon>Bacillati</taxon>
        <taxon>Actinomycetota</taxon>
        <taxon>Actinomycetes</taxon>
        <taxon>Mycobacteriales</taxon>
        <taxon>Nocardiaceae</taxon>
        <taxon>Nocardia</taxon>
    </lineage>
</organism>